<feature type="domain" description="DUF397" evidence="1">
    <location>
        <begin position="19"/>
        <end position="71"/>
    </location>
</feature>
<dbReference type="InterPro" id="IPR007278">
    <property type="entry name" value="DUF397"/>
</dbReference>
<dbReference type="Proteomes" id="UP001501231">
    <property type="component" value="Unassembled WGS sequence"/>
</dbReference>
<dbReference type="RefSeq" id="WP_344590154.1">
    <property type="nucleotide sequence ID" value="NZ_BAAARW010000012.1"/>
</dbReference>
<evidence type="ECO:0000313" key="2">
    <source>
        <dbReference type="EMBL" id="GAA2421506.1"/>
    </source>
</evidence>
<reference evidence="3" key="1">
    <citation type="journal article" date="2019" name="Int. J. Syst. Evol. Microbiol.">
        <title>The Global Catalogue of Microorganisms (GCM) 10K type strain sequencing project: providing services to taxonomists for standard genome sequencing and annotation.</title>
        <authorList>
            <consortium name="The Broad Institute Genomics Platform"/>
            <consortium name="The Broad Institute Genome Sequencing Center for Infectious Disease"/>
            <person name="Wu L."/>
            <person name="Ma J."/>
        </authorList>
    </citation>
    <scope>NUCLEOTIDE SEQUENCE [LARGE SCALE GENOMIC DNA]</scope>
    <source>
        <strain evidence="3">JCM 3325</strain>
    </source>
</reference>
<gene>
    <name evidence="2" type="ORF">GCM10010191_36270</name>
</gene>
<proteinExistence type="predicted"/>
<sequence>MQPLPLFRTSRATDLAKTVWRKSIHSQGTGGECVELANLADSVAVRDSKDPAGPKLTFTRAEVKAFFTAIRQGDCEQDRSPAC</sequence>
<keyword evidence="3" id="KW-1185">Reference proteome</keyword>
<accession>A0ABP5W763</accession>
<dbReference type="EMBL" id="BAAARW010000012">
    <property type="protein sequence ID" value="GAA2421506.1"/>
    <property type="molecule type" value="Genomic_DNA"/>
</dbReference>
<evidence type="ECO:0000259" key="1">
    <source>
        <dbReference type="Pfam" id="PF04149"/>
    </source>
</evidence>
<name>A0ABP5W763_9ACTN</name>
<evidence type="ECO:0000313" key="3">
    <source>
        <dbReference type="Proteomes" id="UP001501231"/>
    </source>
</evidence>
<protein>
    <submittedName>
        <fullName evidence="2">DUF397 domain-containing protein</fullName>
    </submittedName>
</protein>
<dbReference type="Pfam" id="PF04149">
    <property type="entry name" value="DUF397"/>
    <property type="match status" value="1"/>
</dbReference>
<organism evidence="2 3">
    <name type="scientific">Actinomadura vinacea</name>
    <dbReference type="NCBI Taxonomy" id="115336"/>
    <lineage>
        <taxon>Bacteria</taxon>
        <taxon>Bacillati</taxon>
        <taxon>Actinomycetota</taxon>
        <taxon>Actinomycetes</taxon>
        <taxon>Streptosporangiales</taxon>
        <taxon>Thermomonosporaceae</taxon>
        <taxon>Actinomadura</taxon>
    </lineage>
</organism>
<comment type="caution">
    <text evidence="2">The sequence shown here is derived from an EMBL/GenBank/DDBJ whole genome shotgun (WGS) entry which is preliminary data.</text>
</comment>